<keyword evidence="4" id="KW-1185">Reference proteome</keyword>
<dbReference type="RefSeq" id="WP_270071628.1">
    <property type="nucleotide sequence ID" value="NZ_JAJAQC010000010.1"/>
</dbReference>
<evidence type="ECO:0000256" key="1">
    <source>
        <dbReference type="SAM" id="MobiDB-lite"/>
    </source>
</evidence>
<gene>
    <name evidence="3" type="ORF">LG943_08390</name>
</gene>
<dbReference type="Pfam" id="PF06259">
    <property type="entry name" value="Abhydrolase_8"/>
    <property type="match status" value="1"/>
</dbReference>
<accession>A0A9X3SD30</accession>
<evidence type="ECO:0000259" key="2">
    <source>
        <dbReference type="Pfam" id="PF06259"/>
    </source>
</evidence>
<dbReference type="AlphaFoldDB" id="A0A9X3SD30"/>
<evidence type="ECO:0000313" key="3">
    <source>
        <dbReference type="EMBL" id="MDA0564343.1"/>
    </source>
</evidence>
<dbReference type="Proteomes" id="UP001140076">
    <property type="component" value="Unassembled WGS sequence"/>
</dbReference>
<dbReference type="InterPro" id="IPR029058">
    <property type="entry name" value="AB_hydrolase_fold"/>
</dbReference>
<protein>
    <submittedName>
        <fullName evidence="3">Alpha/beta hydrolase family protein</fullName>
    </submittedName>
</protein>
<dbReference type="EMBL" id="JAJAQC010000010">
    <property type="protein sequence ID" value="MDA0564343.1"/>
    <property type="molecule type" value="Genomic_DNA"/>
</dbReference>
<proteinExistence type="predicted"/>
<feature type="region of interest" description="Disordered" evidence="1">
    <location>
        <begin position="374"/>
        <end position="406"/>
    </location>
</feature>
<dbReference type="SUPFAM" id="SSF53474">
    <property type="entry name" value="alpha/beta-Hydrolases"/>
    <property type="match status" value="1"/>
</dbReference>
<keyword evidence="3" id="KW-0378">Hydrolase</keyword>
<comment type="caution">
    <text evidence="3">The sequence shown here is derived from an EMBL/GenBank/DDBJ whole genome shotgun (WGS) entry which is preliminary data.</text>
</comment>
<sequence length="406" mass="42964">MVDPGGEPRPAGVLKRLLGRTRTAPTPAAVARRSDLVPQLPSPAHYAAWWRGLSDAEREHLVREDPAALGALDGLPAEVRDAANRTALREYLERHTDKDVATLSAALADYDQDPMARMFLMRFTPPSRPGAGDGLTAISRNNPDTATRKLVVVPGAGTGLHNIGRNLRRITRLHMEADAKAGTLGAPDHAVMVWQGARAPRFGPEAARLDLAHAARAPLHSFLAGLKAAHQESESTVVLYGLSYGSVVAAQTVARYADVAADTLIVGAGPGLGKGIAGVADLHVADAYCLASDADSITYLSPALHGVNPASAEAGLKRLATDPHGHHDYLEPGVGLDNAVAVFIGATDDLVAAEPRPAGGDPWRVLRHVDGLVRRQEHAAHRRPGAGDRPRPPRRPHARRGGRKGL</sequence>
<name>A0A9X3SD30_9ACTN</name>
<organism evidence="3 4">
    <name type="scientific">Streptomonospora mangrovi</name>
    <dbReference type="NCBI Taxonomy" id="2883123"/>
    <lineage>
        <taxon>Bacteria</taxon>
        <taxon>Bacillati</taxon>
        <taxon>Actinomycetota</taxon>
        <taxon>Actinomycetes</taxon>
        <taxon>Streptosporangiales</taxon>
        <taxon>Nocardiopsidaceae</taxon>
        <taxon>Streptomonospora</taxon>
    </lineage>
</organism>
<feature type="compositionally biased region" description="Basic residues" evidence="1">
    <location>
        <begin position="392"/>
        <end position="406"/>
    </location>
</feature>
<reference evidence="3" key="1">
    <citation type="submission" date="2021-10" db="EMBL/GenBank/DDBJ databases">
        <title>Streptomonospora sp. nov., isolated from mangrove soil.</title>
        <authorList>
            <person name="Chen X."/>
            <person name="Ge X."/>
            <person name="Liu W."/>
        </authorList>
    </citation>
    <scope>NUCLEOTIDE SEQUENCE</scope>
    <source>
        <strain evidence="3">S1-112</strain>
    </source>
</reference>
<dbReference type="GO" id="GO:0016787">
    <property type="term" value="F:hydrolase activity"/>
    <property type="evidence" value="ECO:0007669"/>
    <property type="project" value="UniProtKB-KW"/>
</dbReference>
<feature type="compositionally biased region" description="Basic and acidic residues" evidence="1">
    <location>
        <begin position="374"/>
        <end position="391"/>
    </location>
</feature>
<feature type="domain" description="DUF1023" evidence="2">
    <location>
        <begin position="131"/>
        <end position="304"/>
    </location>
</feature>
<evidence type="ECO:0000313" key="4">
    <source>
        <dbReference type="Proteomes" id="UP001140076"/>
    </source>
</evidence>
<dbReference type="InterPro" id="IPR010427">
    <property type="entry name" value="DUF1023"/>
</dbReference>